<evidence type="ECO:0000313" key="8">
    <source>
        <dbReference type="EMBL" id="MFD0897072.1"/>
    </source>
</evidence>
<name>A0ABW3EA59_9LACO</name>
<keyword evidence="9" id="KW-1185">Reference proteome</keyword>
<dbReference type="InterPro" id="IPR019931">
    <property type="entry name" value="LPXTG_anchor"/>
</dbReference>
<keyword evidence="2" id="KW-0964">Secreted</keyword>
<evidence type="ECO:0000256" key="4">
    <source>
        <dbReference type="ARBA" id="ARBA00022737"/>
    </source>
</evidence>
<dbReference type="Proteomes" id="UP001597104">
    <property type="component" value="Unassembled WGS sequence"/>
</dbReference>
<dbReference type="Gene3D" id="3.10.20.320">
    <property type="entry name" value="Putative peptidoglycan bound protein (lpxtg motif)"/>
    <property type="match status" value="7"/>
</dbReference>
<dbReference type="Pfam" id="PF06458">
    <property type="entry name" value="MucBP"/>
    <property type="match status" value="7"/>
</dbReference>
<dbReference type="EMBL" id="JBHTIO010000024">
    <property type="protein sequence ID" value="MFD0897072.1"/>
    <property type="molecule type" value="Genomic_DNA"/>
</dbReference>
<dbReference type="RefSeq" id="WP_386813713.1">
    <property type="nucleotide sequence ID" value="NZ_JBHTIO010000024.1"/>
</dbReference>
<accession>A0ABW3EA59</accession>
<evidence type="ECO:0000313" key="9">
    <source>
        <dbReference type="Proteomes" id="UP001597104"/>
    </source>
</evidence>
<evidence type="ECO:0000256" key="3">
    <source>
        <dbReference type="ARBA" id="ARBA00022729"/>
    </source>
</evidence>
<organism evidence="8 9">
    <name type="scientific">Loigolactobacillus binensis</name>
    <dbReference type="NCBI Taxonomy" id="2559922"/>
    <lineage>
        <taxon>Bacteria</taxon>
        <taxon>Bacillati</taxon>
        <taxon>Bacillota</taxon>
        <taxon>Bacilli</taxon>
        <taxon>Lactobacillales</taxon>
        <taxon>Lactobacillaceae</taxon>
        <taxon>Loigolactobacillus</taxon>
    </lineage>
</organism>
<feature type="domain" description="Gram-positive cocci surface proteins LPxTG" evidence="7">
    <location>
        <begin position="635"/>
        <end position="669"/>
    </location>
</feature>
<keyword evidence="4" id="KW-0677">Repeat</keyword>
<keyword evidence="1" id="KW-0134">Cell wall</keyword>
<evidence type="ECO:0000259" key="7">
    <source>
        <dbReference type="PROSITE" id="PS50847"/>
    </source>
</evidence>
<dbReference type="PROSITE" id="PS50847">
    <property type="entry name" value="GRAM_POS_ANCHORING"/>
    <property type="match status" value="1"/>
</dbReference>
<dbReference type="InterPro" id="IPR009459">
    <property type="entry name" value="MucBP_dom"/>
</dbReference>
<proteinExistence type="predicted"/>
<feature type="region of interest" description="Disordered" evidence="6">
    <location>
        <begin position="546"/>
        <end position="568"/>
    </location>
</feature>
<comment type="caution">
    <text evidence="8">The sequence shown here is derived from an EMBL/GenBank/DDBJ whole genome shotgun (WGS) entry which is preliminary data.</text>
</comment>
<dbReference type="NCBIfam" id="TIGR01167">
    <property type="entry name" value="LPXTG_anchor"/>
    <property type="match status" value="1"/>
</dbReference>
<keyword evidence="3" id="KW-0732">Signal</keyword>
<evidence type="ECO:0000256" key="1">
    <source>
        <dbReference type="ARBA" id="ARBA00022512"/>
    </source>
</evidence>
<evidence type="ECO:0000256" key="6">
    <source>
        <dbReference type="SAM" id="MobiDB-lite"/>
    </source>
</evidence>
<keyword evidence="5" id="KW-0572">Peptidoglycan-anchor</keyword>
<gene>
    <name evidence="8" type="ORF">ACFQZ7_04895</name>
</gene>
<protein>
    <submittedName>
        <fullName evidence="8">MucBP domain-containing protein</fullName>
    </submittedName>
</protein>
<reference evidence="9" key="1">
    <citation type="journal article" date="2019" name="Int. J. Syst. Evol. Microbiol.">
        <title>The Global Catalogue of Microorganisms (GCM) 10K type strain sequencing project: providing services to taxonomists for standard genome sequencing and annotation.</title>
        <authorList>
            <consortium name="The Broad Institute Genomics Platform"/>
            <consortium name="The Broad Institute Genome Sequencing Center for Infectious Disease"/>
            <person name="Wu L."/>
            <person name="Ma J."/>
        </authorList>
    </citation>
    <scope>NUCLEOTIDE SEQUENCE [LARGE SCALE GENOMIC DNA]</scope>
    <source>
        <strain evidence="9">CCM 8925</strain>
    </source>
</reference>
<feature type="non-terminal residue" evidence="8">
    <location>
        <position position="1"/>
    </location>
</feature>
<sequence>VNYVDENGNVLKPAQTLSGVVGNGYNVTAADLTAQGYTLDTTKSQNNYTGSLTTDPQTITFVYQGGQTPDDKATAGTLTVKYVDENGNVLKPAQTLDGYVGNSYSVTAADLTAKGYTLDTTKSQNNYTGSLTTDPQTITFVYQGGQTPDDKATAGTLTVKYVDENGNVLKPAQTLDGYVGNSYNVTAVDLTAQGYTLDTTKSQNNYTGSLTTDPQTITFVYQGGQTPADNTSAGKLTVNYVDENGNVLKPAQTLSGVVGNGYNVTAADLTAQGYTLDTTKSQNNYTGSLTTDPQTITFVYQGGQTPADNEKAGALTVNYVDENGNVLKPAQTLSGVVGNGYNVTAADLTAQGYTLDTTKSQNNYTGSLTTDPQTITFVYQGGQTPADNEKAGALTVNYVDENGNVLKPAQTLSGVVGNGYNVTAADLTAKGYTLDTTKSQNNYTGSLTAAPQTITFVYHGGQTPSDNQQGSVIVRYVDENGQTIINNLVKIGHIGNGYQITPQTIKGYTYVGLAADSAALTGRINTTATIITLVYRANVVTTPGNGGETTNVPNGNSDQTTTNVPTGNGDQTTLNVATGNSDRTVPVAPEQLSNNVTRTADQPMQVTQAVAKPTVSNKRSAGKVNNALKVGAVKLPQTGAASGTTTSTIGLALLTLLTPLMAWKKKHED</sequence>
<evidence type="ECO:0000256" key="5">
    <source>
        <dbReference type="ARBA" id="ARBA00023088"/>
    </source>
</evidence>
<evidence type="ECO:0000256" key="2">
    <source>
        <dbReference type="ARBA" id="ARBA00022525"/>
    </source>
</evidence>